<dbReference type="GO" id="GO:0016887">
    <property type="term" value="F:ATP hydrolysis activity"/>
    <property type="evidence" value="ECO:0007669"/>
    <property type="project" value="InterPro"/>
</dbReference>
<dbReference type="InterPro" id="IPR003593">
    <property type="entry name" value="AAA+_ATPase"/>
</dbReference>
<feature type="transmembrane region" description="Helical" evidence="9">
    <location>
        <begin position="71"/>
        <end position="91"/>
    </location>
</feature>
<evidence type="ECO:0000313" key="12">
    <source>
        <dbReference type="EMBL" id="CCG43060.1"/>
    </source>
</evidence>
<gene>
    <name evidence="12" type="ORF">PHAMO_570055</name>
</gene>
<dbReference type="InterPro" id="IPR003439">
    <property type="entry name" value="ABC_transporter-like_ATP-bd"/>
</dbReference>
<feature type="transmembrane region" description="Helical" evidence="9">
    <location>
        <begin position="170"/>
        <end position="189"/>
    </location>
</feature>
<comment type="caution">
    <text evidence="12">The sequence shown here is derived from an EMBL/GenBank/DDBJ whole genome shotgun (WGS) entry which is preliminary data.</text>
</comment>
<dbReference type="PROSITE" id="PS50893">
    <property type="entry name" value="ABC_TRANSPORTER_2"/>
    <property type="match status" value="1"/>
</dbReference>
<dbReference type="RefSeq" id="WP_002731044.1">
    <property type="nucleotide sequence ID" value="NZ_CAHP01000053.1"/>
</dbReference>
<dbReference type="InterPro" id="IPR039421">
    <property type="entry name" value="Type_1_exporter"/>
</dbReference>
<feature type="domain" description="ABC transporter" evidence="10">
    <location>
        <begin position="350"/>
        <end position="587"/>
    </location>
</feature>
<dbReference type="InterPro" id="IPR017871">
    <property type="entry name" value="ABC_transporter-like_CS"/>
</dbReference>
<protein>
    <submittedName>
        <fullName evidence="12">ABC-type multidrug transport system</fullName>
    </submittedName>
</protein>
<keyword evidence="7 9" id="KW-1133">Transmembrane helix</keyword>
<dbReference type="Proteomes" id="UP000004169">
    <property type="component" value="Unassembled WGS sequence"/>
</dbReference>
<keyword evidence="5" id="KW-0547">Nucleotide-binding</keyword>
<proteinExistence type="predicted"/>
<evidence type="ECO:0000256" key="4">
    <source>
        <dbReference type="ARBA" id="ARBA00022692"/>
    </source>
</evidence>
<evidence type="ECO:0000259" key="11">
    <source>
        <dbReference type="PROSITE" id="PS50929"/>
    </source>
</evidence>
<dbReference type="InterPro" id="IPR027417">
    <property type="entry name" value="P-loop_NTPase"/>
</dbReference>
<evidence type="ECO:0000256" key="7">
    <source>
        <dbReference type="ARBA" id="ARBA00022989"/>
    </source>
</evidence>
<sequence length="591" mass="62707">MRGYRPDDETPPRMVLRLCRLLLTMGQGRIAWAMALNVAAGLVEGVGVLALPPLLHVLGVGADGAAPSDGLLLMAAAGYVGLIVAATWVVWARSVVVQDLSLDFLDRLRGDLHAAILGMEWAHFRTLRTAELQQTIIGEVGRISYAVTLLGGLIGALLSMPFVLGASLVLSWPLTMAALLVAGLTALLTQRLGGHGFRLGRELAAVSRVVQADLADDLAGLRIVKSFGAEAMRASGMAARFGAVRRNQIAYMRMQSSERAILHVAAALAAAATLYLAVVVLQVPLAAALVLILAYGRLLQTALRGLAYWRQLAAAVAALAVYRETLDMCREAAEPLLPSSTAAPPLRDAIRLRGVSLSYCRGDERRVALECIQADVPANRITALIGPSGSGKSTLADLLSGLTTPDHGDILIDGTPLVSGLRGAWRRRVSVVPQDPFLFHDTIAANLRLAQPDADDQALWNVLDAAAAVDFVRALPQGLNTEVGDRGIRLSGGERQRIVLARALLRQPDLLILDEATASLDGETEALVAQTLASLRGHCTVLVVAHRPSTVCAADHVLLLDAGRLVAAGSWDEVRRQAEPRLISLGMVAPK</sequence>
<keyword evidence="8 9" id="KW-0472">Membrane</keyword>
<dbReference type="OrthoDB" id="5288404at2"/>
<evidence type="ECO:0000256" key="8">
    <source>
        <dbReference type="ARBA" id="ARBA00023136"/>
    </source>
</evidence>
<dbReference type="GO" id="GO:0034040">
    <property type="term" value="F:ATPase-coupled lipid transmembrane transporter activity"/>
    <property type="evidence" value="ECO:0007669"/>
    <property type="project" value="TreeGrafter"/>
</dbReference>
<dbReference type="SUPFAM" id="SSF52540">
    <property type="entry name" value="P-loop containing nucleoside triphosphate hydrolases"/>
    <property type="match status" value="1"/>
</dbReference>
<dbReference type="AlphaFoldDB" id="H8FXH2"/>
<evidence type="ECO:0000256" key="3">
    <source>
        <dbReference type="ARBA" id="ARBA00022475"/>
    </source>
</evidence>
<dbReference type="GO" id="GO:0005886">
    <property type="term" value="C:plasma membrane"/>
    <property type="evidence" value="ECO:0007669"/>
    <property type="project" value="UniProtKB-SubCell"/>
</dbReference>
<dbReference type="Gene3D" id="1.20.1560.10">
    <property type="entry name" value="ABC transporter type 1, transmembrane domain"/>
    <property type="match status" value="1"/>
</dbReference>
<dbReference type="eggNOG" id="COG1132">
    <property type="taxonomic scope" value="Bacteria"/>
</dbReference>
<keyword evidence="4 9" id="KW-0812">Transmembrane</keyword>
<dbReference type="GO" id="GO:0005524">
    <property type="term" value="F:ATP binding"/>
    <property type="evidence" value="ECO:0007669"/>
    <property type="project" value="UniProtKB-KW"/>
</dbReference>
<evidence type="ECO:0000259" key="10">
    <source>
        <dbReference type="PROSITE" id="PS50893"/>
    </source>
</evidence>
<dbReference type="EMBL" id="CAHP01000053">
    <property type="protein sequence ID" value="CCG43060.1"/>
    <property type="molecule type" value="Genomic_DNA"/>
</dbReference>
<evidence type="ECO:0000256" key="1">
    <source>
        <dbReference type="ARBA" id="ARBA00004651"/>
    </source>
</evidence>
<dbReference type="Gene3D" id="3.40.50.300">
    <property type="entry name" value="P-loop containing nucleotide triphosphate hydrolases"/>
    <property type="match status" value="1"/>
</dbReference>
<accession>H8FXH2</accession>
<feature type="transmembrane region" description="Helical" evidence="9">
    <location>
        <begin position="143"/>
        <end position="164"/>
    </location>
</feature>
<keyword evidence="3" id="KW-1003">Cell membrane</keyword>
<keyword evidence="2" id="KW-0813">Transport</keyword>
<dbReference type="PANTHER" id="PTHR24221:SF654">
    <property type="entry name" value="ATP-BINDING CASSETTE SUB-FAMILY B MEMBER 6"/>
    <property type="match status" value="1"/>
</dbReference>
<dbReference type="InterPro" id="IPR036640">
    <property type="entry name" value="ABC1_TM_sf"/>
</dbReference>
<keyword evidence="13" id="KW-1185">Reference proteome</keyword>
<feature type="transmembrane region" description="Helical" evidence="9">
    <location>
        <begin position="261"/>
        <end position="294"/>
    </location>
</feature>
<dbReference type="SMART" id="SM00382">
    <property type="entry name" value="AAA"/>
    <property type="match status" value="1"/>
</dbReference>
<reference evidence="12 13" key="1">
    <citation type="journal article" date="2012" name="J. Bacteriol.">
        <title>Draft Genome Sequence of the Purple Photosynthetic Bacterium Phaeospirillum molischianum DSM120, a Particularly Versatile Bacterium.</title>
        <authorList>
            <person name="Duquesne K."/>
            <person name="Prima V."/>
            <person name="Ji B."/>
            <person name="Rouy Z."/>
            <person name="Medigue C."/>
            <person name="Talla E."/>
            <person name="Sturgis J.N."/>
        </authorList>
    </citation>
    <scope>NUCLEOTIDE SEQUENCE [LARGE SCALE GENOMIC DNA]</scope>
    <source>
        <strain evidence="13">DSM120</strain>
    </source>
</reference>
<evidence type="ECO:0000313" key="13">
    <source>
        <dbReference type="Proteomes" id="UP000004169"/>
    </source>
</evidence>
<feature type="transmembrane region" description="Helical" evidence="9">
    <location>
        <begin position="30"/>
        <end position="51"/>
    </location>
</feature>
<feature type="domain" description="ABC transmembrane type-1" evidence="11">
    <location>
        <begin position="31"/>
        <end position="307"/>
    </location>
</feature>
<keyword evidence="6" id="KW-0067">ATP-binding</keyword>
<dbReference type="InterPro" id="IPR011527">
    <property type="entry name" value="ABC1_TM_dom"/>
</dbReference>
<evidence type="ECO:0000256" key="5">
    <source>
        <dbReference type="ARBA" id="ARBA00022741"/>
    </source>
</evidence>
<dbReference type="GO" id="GO:0140359">
    <property type="term" value="F:ABC-type transporter activity"/>
    <property type="evidence" value="ECO:0007669"/>
    <property type="project" value="InterPro"/>
</dbReference>
<dbReference type="Pfam" id="PF00005">
    <property type="entry name" value="ABC_tran"/>
    <property type="match status" value="1"/>
</dbReference>
<dbReference type="STRING" id="1150626.PHAMO_570055"/>
<dbReference type="PROSITE" id="PS00211">
    <property type="entry name" value="ABC_TRANSPORTER_1"/>
    <property type="match status" value="1"/>
</dbReference>
<evidence type="ECO:0000256" key="2">
    <source>
        <dbReference type="ARBA" id="ARBA00022448"/>
    </source>
</evidence>
<dbReference type="PANTHER" id="PTHR24221">
    <property type="entry name" value="ATP-BINDING CASSETTE SUB-FAMILY B"/>
    <property type="match status" value="1"/>
</dbReference>
<dbReference type="FunFam" id="3.40.50.300:FF:000299">
    <property type="entry name" value="ABC transporter ATP-binding protein/permease"/>
    <property type="match status" value="1"/>
</dbReference>
<comment type="subcellular location">
    <subcellularLocation>
        <location evidence="1">Cell membrane</location>
        <topology evidence="1">Multi-pass membrane protein</topology>
    </subcellularLocation>
</comment>
<organism evidence="12 13">
    <name type="scientific">Magnetospirillum molischianum DSM 120</name>
    <dbReference type="NCBI Taxonomy" id="1150626"/>
    <lineage>
        <taxon>Bacteria</taxon>
        <taxon>Pseudomonadati</taxon>
        <taxon>Pseudomonadota</taxon>
        <taxon>Alphaproteobacteria</taxon>
        <taxon>Rhodospirillales</taxon>
        <taxon>Rhodospirillaceae</taxon>
        <taxon>Magnetospirillum</taxon>
    </lineage>
</organism>
<dbReference type="Pfam" id="PF00664">
    <property type="entry name" value="ABC_membrane"/>
    <property type="match status" value="1"/>
</dbReference>
<evidence type="ECO:0000256" key="9">
    <source>
        <dbReference type="SAM" id="Phobius"/>
    </source>
</evidence>
<evidence type="ECO:0000256" key="6">
    <source>
        <dbReference type="ARBA" id="ARBA00022840"/>
    </source>
</evidence>
<dbReference type="SUPFAM" id="SSF90123">
    <property type="entry name" value="ABC transporter transmembrane region"/>
    <property type="match status" value="1"/>
</dbReference>
<name>H8FXH2_MAGML</name>
<dbReference type="PROSITE" id="PS50929">
    <property type="entry name" value="ABC_TM1F"/>
    <property type="match status" value="1"/>
</dbReference>